<dbReference type="AlphaFoldDB" id="A0AAV6LHG4"/>
<protein>
    <submittedName>
        <fullName evidence="2">Uncharacterized protein</fullName>
    </submittedName>
</protein>
<evidence type="ECO:0000313" key="2">
    <source>
        <dbReference type="EMBL" id="KAG5564518.1"/>
    </source>
</evidence>
<feature type="compositionally biased region" description="Polar residues" evidence="1">
    <location>
        <begin position="65"/>
        <end position="77"/>
    </location>
</feature>
<evidence type="ECO:0000256" key="1">
    <source>
        <dbReference type="SAM" id="MobiDB-lite"/>
    </source>
</evidence>
<comment type="caution">
    <text evidence="2">The sequence shown here is derived from an EMBL/GenBank/DDBJ whole genome shotgun (WGS) entry which is preliminary data.</text>
</comment>
<keyword evidence="3" id="KW-1185">Reference proteome</keyword>
<evidence type="ECO:0000313" key="3">
    <source>
        <dbReference type="Proteomes" id="UP000823749"/>
    </source>
</evidence>
<gene>
    <name evidence="2" type="ORF">RHGRI_000637</name>
</gene>
<dbReference type="PANTHER" id="PTHR46250">
    <property type="entry name" value="MYB/SANT-LIKE DNA-BINDING DOMAIN PROTEIN-RELATED"/>
    <property type="match status" value="1"/>
</dbReference>
<reference evidence="2" key="1">
    <citation type="submission" date="2020-08" db="EMBL/GenBank/DDBJ databases">
        <title>Plant Genome Project.</title>
        <authorList>
            <person name="Zhang R.-G."/>
        </authorList>
    </citation>
    <scope>NUCLEOTIDE SEQUENCE</scope>
    <source>
        <strain evidence="2">WSP0</strain>
        <tissue evidence="2">Leaf</tissue>
    </source>
</reference>
<sequence length="264" mass="29278">MLEELAIVCGSDGATGEWCRGGPDINRRRAVDDSQFDIATDDNEIEDNGSGSDIYVTRKNDHGSKLSQNNRGKSSACPTPRQHGKRVRKSAALAETMNAIASSISQMAEAMERKTEIEAKKAKLNERVDPSVLLKTLEEIEGDHDDNNELGQEFQLQFVPVDTLVTPSRVQPSAEKWMTTPISNYDKLPEIFGEDRANGEGVDQMVSQNEATLENYINLDEVDMSSAKNESSSKKKRKRLPHGEVEEVEEIKATMQDSIGHKRG</sequence>
<dbReference type="EMBL" id="JACTNZ010000001">
    <property type="protein sequence ID" value="KAG5564518.1"/>
    <property type="molecule type" value="Genomic_DNA"/>
</dbReference>
<name>A0AAV6LHG4_9ERIC</name>
<feature type="region of interest" description="Disordered" evidence="1">
    <location>
        <begin position="38"/>
        <end position="87"/>
    </location>
</feature>
<organism evidence="2 3">
    <name type="scientific">Rhododendron griersonianum</name>
    <dbReference type="NCBI Taxonomy" id="479676"/>
    <lineage>
        <taxon>Eukaryota</taxon>
        <taxon>Viridiplantae</taxon>
        <taxon>Streptophyta</taxon>
        <taxon>Embryophyta</taxon>
        <taxon>Tracheophyta</taxon>
        <taxon>Spermatophyta</taxon>
        <taxon>Magnoliopsida</taxon>
        <taxon>eudicotyledons</taxon>
        <taxon>Gunneridae</taxon>
        <taxon>Pentapetalae</taxon>
        <taxon>asterids</taxon>
        <taxon>Ericales</taxon>
        <taxon>Ericaceae</taxon>
        <taxon>Ericoideae</taxon>
        <taxon>Rhodoreae</taxon>
        <taxon>Rhododendron</taxon>
    </lineage>
</organism>
<accession>A0AAV6LHG4</accession>
<dbReference type="Proteomes" id="UP000823749">
    <property type="component" value="Chromosome 1"/>
</dbReference>
<feature type="region of interest" description="Disordered" evidence="1">
    <location>
        <begin position="222"/>
        <end position="264"/>
    </location>
</feature>
<proteinExistence type="predicted"/>